<evidence type="ECO:0000256" key="4">
    <source>
        <dbReference type="ARBA" id="ARBA00022723"/>
    </source>
</evidence>
<dbReference type="GO" id="GO:0006281">
    <property type="term" value="P:DNA repair"/>
    <property type="evidence" value="ECO:0007669"/>
    <property type="project" value="TreeGrafter"/>
</dbReference>
<dbReference type="PANTHER" id="PTHR11390">
    <property type="entry name" value="PROKARYOTIC DNA TOPOISOMERASE"/>
    <property type="match status" value="1"/>
</dbReference>
<dbReference type="Gene3D" id="1.10.290.10">
    <property type="entry name" value="Topoisomerase I, domain 4"/>
    <property type="match status" value="1"/>
</dbReference>
<organism evidence="15 16">
    <name type="scientific">Peptoniphilus lacrimalis</name>
    <dbReference type="NCBI Taxonomy" id="33031"/>
    <lineage>
        <taxon>Bacteria</taxon>
        <taxon>Bacillati</taxon>
        <taxon>Bacillota</taxon>
        <taxon>Tissierellia</taxon>
        <taxon>Tissierellales</taxon>
        <taxon>Peptoniphilaceae</taxon>
        <taxon>Peptoniphilus</taxon>
    </lineage>
</organism>
<evidence type="ECO:0000256" key="10">
    <source>
        <dbReference type="ARBA" id="ARBA00031985"/>
    </source>
</evidence>
<dbReference type="AlphaFoldDB" id="A0A379C538"/>
<keyword evidence="4" id="KW-0479">Metal-binding</keyword>
<dbReference type="PROSITE" id="PS50880">
    <property type="entry name" value="TOPRIM"/>
    <property type="match status" value="1"/>
</dbReference>
<dbReference type="GO" id="GO:0006265">
    <property type="term" value="P:DNA topological change"/>
    <property type="evidence" value="ECO:0007669"/>
    <property type="project" value="InterPro"/>
</dbReference>
<dbReference type="NCBIfam" id="NF005829">
    <property type="entry name" value="PRK07726.1"/>
    <property type="match status" value="1"/>
</dbReference>
<dbReference type="InterPro" id="IPR000380">
    <property type="entry name" value="Topo_IA"/>
</dbReference>
<dbReference type="InterPro" id="IPR023406">
    <property type="entry name" value="Topo_IA_AS"/>
</dbReference>
<dbReference type="InterPro" id="IPR013497">
    <property type="entry name" value="Topo_IA_cen"/>
</dbReference>
<dbReference type="CDD" id="cd00186">
    <property type="entry name" value="TOP1Ac"/>
    <property type="match status" value="1"/>
</dbReference>
<dbReference type="GO" id="GO:0003677">
    <property type="term" value="F:DNA binding"/>
    <property type="evidence" value="ECO:0007669"/>
    <property type="project" value="UniProtKB-KW"/>
</dbReference>
<gene>
    <name evidence="15" type="primary">topB_4</name>
    <name evidence="15" type="ORF">NCTC13149_01220</name>
</gene>
<dbReference type="InterPro" id="IPR006171">
    <property type="entry name" value="TOPRIM_dom"/>
</dbReference>
<dbReference type="InterPro" id="IPR023405">
    <property type="entry name" value="Topo_IA_core_domain"/>
</dbReference>
<dbReference type="SUPFAM" id="SSF56712">
    <property type="entry name" value="Prokaryotic type I DNA topoisomerase"/>
    <property type="match status" value="1"/>
</dbReference>
<dbReference type="SMART" id="SM00437">
    <property type="entry name" value="TOP1Ac"/>
    <property type="match status" value="1"/>
</dbReference>
<dbReference type="EMBL" id="UGSZ01000001">
    <property type="protein sequence ID" value="SUB57380.1"/>
    <property type="molecule type" value="Genomic_DNA"/>
</dbReference>
<evidence type="ECO:0000256" key="2">
    <source>
        <dbReference type="ARBA" id="ARBA00009446"/>
    </source>
</evidence>
<reference evidence="15 16" key="1">
    <citation type="submission" date="2018-06" db="EMBL/GenBank/DDBJ databases">
        <authorList>
            <consortium name="Pathogen Informatics"/>
            <person name="Doyle S."/>
        </authorList>
    </citation>
    <scope>NUCLEOTIDE SEQUENCE [LARGE SCALE GENOMIC DNA]</scope>
    <source>
        <strain evidence="15 16">NCTC13149</strain>
    </source>
</reference>
<evidence type="ECO:0000256" key="6">
    <source>
        <dbReference type="ARBA" id="ARBA00023029"/>
    </source>
</evidence>
<dbReference type="GO" id="GO:0006310">
    <property type="term" value="P:DNA recombination"/>
    <property type="evidence" value="ECO:0007669"/>
    <property type="project" value="TreeGrafter"/>
</dbReference>
<dbReference type="PANTHER" id="PTHR11390:SF21">
    <property type="entry name" value="DNA TOPOISOMERASE 3-ALPHA"/>
    <property type="match status" value="1"/>
</dbReference>
<dbReference type="PROSITE" id="PS00396">
    <property type="entry name" value="TOPO_IA_1"/>
    <property type="match status" value="1"/>
</dbReference>
<evidence type="ECO:0000256" key="5">
    <source>
        <dbReference type="ARBA" id="ARBA00022842"/>
    </source>
</evidence>
<dbReference type="Pfam" id="PF01131">
    <property type="entry name" value="Topoisom_bac"/>
    <property type="match status" value="1"/>
</dbReference>
<dbReference type="InterPro" id="IPR013826">
    <property type="entry name" value="Topo_IA_cen_sub3"/>
</dbReference>
<name>A0A379C538_9FIRM</name>
<dbReference type="PROSITE" id="PS52039">
    <property type="entry name" value="TOPO_IA_2"/>
    <property type="match status" value="1"/>
</dbReference>
<evidence type="ECO:0000313" key="16">
    <source>
        <dbReference type="Proteomes" id="UP000255517"/>
    </source>
</evidence>
<feature type="domain" description="Topo IA-type catalytic" evidence="14">
    <location>
        <begin position="188"/>
        <end position="600"/>
    </location>
</feature>
<dbReference type="GO" id="GO:0046872">
    <property type="term" value="F:metal ion binding"/>
    <property type="evidence" value="ECO:0007669"/>
    <property type="project" value="UniProtKB-KW"/>
</dbReference>
<dbReference type="InterPro" id="IPR003602">
    <property type="entry name" value="Topo_IA_DNA-bd_dom"/>
</dbReference>
<comment type="similarity">
    <text evidence="2">Belongs to the type IA topoisomerase family.</text>
</comment>
<dbReference type="InterPro" id="IPR003601">
    <property type="entry name" value="Topo_IA_2"/>
</dbReference>
<evidence type="ECO:0000256" key="12">
    <source>
        <dbReference type="ARBA" id="ARBA00032877"/>
    </source>
</evidence>
<dbReference type="Pfam" id="PF01751">
    <property type="entry name" value="Toprim"/>
    <property type="match status" value="1"/>
</dbReference>
<keyword evidence="7" id="KW-0238">DNA-binding</keyword>
<dbReference type="GO" id="GO:0003917">
    <property type="term" value="F:DNA topoisomerase type I (single strand cut, ATP-independent) activity"/>
    <property type="evidence" value="ECO:0007669"/>
    <property type="project" value="UniProtKB-EC"/>
</dbReference>
<protein>
    <recommendedName>
        <fullName evidence="3">DNA topoisomerase</fullName>
        <ecNumber evidence="3">5.6.2.1</ecNumber>
    </recommendedName>
    <alternativeName>
        <fullName evidence="12">Omega-protein</fullName>
    </alternativeName>
    <alternativeName>
        <fullName evidence="11">Relaxing enzyme</fullName>
    </alternativeName>
    <alternativeName>
        <fullName evidence="9">Swivelase</fullName>
    </alternativeName>
    <alternativeName>
        <fullName evidence="10">Untwisting enzyme</fullName>
    </alternativeName>
</protein>
<dbReference type="Gene3D" id="1.10.460.10">
    <property type="entry name" value="Topoisomerase I, domain 2"/>
    <property type="match status" value="1"/>
</dbReference>
<evidence type="ECO:0000256" key="7">
    <source>
        <dbReference type="ARBA" id="ARBA00023125"/>
    </source>
</evidence>
<evidence type="ECO:0000256" key="8">
    <source>
        <dbReference type="ARBA" id="ARBA00023235"/>
    </source>
</evidence>
<dbReference type="SMART" id="SM00493">
    <property type="entry name" value="TOPRIM"/>
    <property type="match status" value="1"/>
</dbReference>
<evidence type="ECO:0000256" key="11">
    <source>
        <dbReference type="ARBA" id="ARBA00032235"/>
    </source>
</evidence>
<dbReference type="CDD" id="cd03362">
    <property type="entry name" value="TOPRIM_TopoIA_TopoIII"/>
    <property type="match status" value="1"/>
</dbReference>
<accession>A0A379C538</accession>
<dbReference type="SMART" id="SM00436">
    <property type="entry name" value="TOP1Bc"/>
    <property type="match status" value="1"/>
</dbReference>
<evidence type="ECO:0000256" key="9">
    <source>
        <dbReference type="ARBA" id="ARBA00030003"/>
    </source>
</evidence>
<keyword evidence="5" id="KW-0460">Magnesium</keyword>
<dbReference type="InterPro" id="IPR013825">
    <property type="entry name" value="Topo_IA_cen_sub2"/>
</dbReference>
<evidence type="ECO:0000259" key="13">
    <source>
        <dbReference type="PROSITE" id="PS50880"/>
    </source>
</evidence>
<dbReference type="Gene3D" id="2.70.20.10">
    <property type="entry name" value="Topoisomerase I, domain 3"/>
    <property type="match status" value="1"/>
</dbReference>
<dbReference type="Proteomes" id="UP000255517">
    <property type="component" value="Unassembled WGS sequence"/>
</dbReference>
<sequence length="605" mass="68695">MKNKCILKYIVMGANAGRESKIFRPFTMKAGGKIYMEHILVIAEKPSVAISIAKVIGATKKKDGYYEGNGYKVSWCVGHLIQMANPDAYDEKYAKWNISDLPIIPKQYKFEVAKATKKQFNILKKLMNDKEIDTVINACDAGREGESIFRLVYNEAKCKKKMQRLWISSMEDSAIKEGFSNLKNGKDYDKLFESAQARAIADWLVGMNISRLYSCLYKQNYSVGRVQTPTLYMIVKRDEEINNFKKEKYYTVELSMNGFTLSTDKIGDEITAEQLINLIGDNIEITDVIQKEKITKPDLPFDLTTLQRECNKYFGYSAKQTLDYAQSLYEKKLITYPRTDSRCLTEDMIVSTVNNILGKNDFDTERIKTVFNSKNVTDHHAIIPTVSSLSEDLSSIPDSEAKVYRLISNKLHASVGYPLVENTTKIVAEFDGFEFTSSGRVIRDEGFSKYLKEYKSKKNEFIELPDVSIGDVLSIENKEIKEKFTQPPKHFTEDTLLKSMEIAGNEALEKGVEVERKGLGTPATRAGIIENLIYKGFVERDKKNLIATHKGISLVTIVSDTFKSAETTAKWEMELADIAKGKSSKEEFLEAIENEIKEVVLTYSK</sequence>
<evidence type="ECO:0000313" key="15">
    <source>
        <dbReference type="EMBL" id="SUB57380.1"/>
    </source>
</evidence>
<dbReference type="Gene3D" id="3.40.50.140">
    <property type="match status" value="1"/>
</dbReference>
<dbReference type="InterPro" id="IPR034144">
    <property type="entry name" value="TOPRIM_TopoIII"/>
</dbReference>
<keyword evidence="6" id="KW-0799">Topoisomerase</keyword>
<proteinExistence type="inferred from homology"/>
<dbReference type="NCBIfam" id="TIGR01056">
    <property type="entry name" value="topB"/>
    <property type="match status" value="1"/>
</dbReference>
<dbReference type="STRING" id="1122949.GCA_000378725_01738"/>
<dbReference type="InterPro" id="IPR005738">
    <property type="entry name" value="TopoIII"/>
</dbReference>
<keyword evidence="8 15" id="KW-0413">Isomerase</keyword>
<dbReference type="InterPro" id="IPR013824">
    <property type="entry name" value="Topo_IA_cen_sub1"/>
</dbReference>
<dbReference type="GO" id="GO:0043597">
    <property type="term" value="C:cytoplasmic replication fork"/>
    <property type="evidence" value="ECO:0007669"/>
    <property type="project" value="TreeGrafter"/>
</dbReference>
<feature type="domain" description="Toprim" evidence="13">
    <location>
        <begin position="38"/>
        <end position="168"/>
    </location>
</feature>
<dbReference type="EC" id="5.6.2.1" evidence="3"/>
<evidence type="ECO:0000259" key="14">
    <source>
        <dbReference type="PROSITE" id="PS52039"/>
    </source>
</evidence>
<comment type="catalytic activity">
    <reaction evidence="1">
        <text>ATP-independent breakage of single-stranded DNA, followed by passage and rejoining.</text>
        <dbReference type="EC" id="5.6.2.1"/>
    </reaction>
</comment>
<evidence type="ECO:0000256" key="3">
    <source>
        <dbReference type="ARBA" id="ARBA00012891"/>
    </source>
</evidence>
<dbReference type="PRINTS" id="PR00417">
    <property type="entry name" value="PRTPISMRASEI"/>
</dbReference>
<evidence type="ECO:0000256" key="1">
    <source>
        <dbReference type="ARBA" id="ARBA00000213"/>
    </source>
</evidence>